<dbReference type="EMBL" id="SLWS01000017">
    <property type="protein sequence ID" value="TCO47414.1"/>
    <property type="molecule type" value="Genomic_DNA"/>
</dbReference>
<feature type="domain" description="Copper resistance protein D" evidence="7">
    <location>
        <begin position="223"/>
        <end position="312"/>
    </location>
</feature>
<feature type="transmembrane region" description="Helical" evidence="6">
    <location>
        <begin position="527"/>
        <end position="548"/>
    </location>
</feature>
<gene>
    <name evidence="8" type="ORF">EV192_117154</name>
</gene>
<reference evidence="8 9" key="1">
    <citation type="submission" date="2019-03" db="EMBL/GenBank/DDBJ databases">
        <title>Genomic Encyclopedia of Type Strains, Phase IV (KMG-IV): sequencing the most valuable type-strain genomes for metagenomic binning, comparative biology and taxonomic classification.</title>
        <authorList>
            <person name="Goeker M."/>
        </authorList>
    </citation>
    <scope>NUCLEOTIDE SEQUENCE [LARGE SCALE GENOMIC DNA]</scope>
    <source>
        <strain evidence="8 9">DSM 45934</strain>
    </source>
</reference>
<feature type="transmembrane region" description="Helical" evidence="6">
    <location>
        <begin position="354"/>
        <end position="374"/>
    </location>
</feature>
<keyword evidence="5 6" id="KW-0472">Membrane</keyword>
<evidence type="ECO:0000256" key="4">
    <source>
        <dbReference type="ARBA" id="ARBA00022989"/>
    </source>
</evidence>
<keyword evidence="9" id="KW-1185">Reference proteome</keyword>
<feature type="transmembrane region" description="Helical" evidence="6">
    <location>
        <begin position="159"/>
        <end position="181"/>
    </location>
</feature>
<evidence type="ECO:0000259" key="7">
    <source>
        <dbReference type="Pfam" id="PF05425"/>
    </source>
</evidence>
<dbReference type="Proteomes" id="UP000295680">
    <property type="component" value="Unassembled WGS sequence"/>
</dbReference>
<feature type="transmembrane region" description="Helical" evidence="6">
    <location>
        <begin position="463"/>
        <end position="481"/>
    </location>
</feature>
<evidence type="ECO:0000256" key="3">
    <source>
        <dbReference type="ARBA" id="ARBA00022692"/>
    </source>
</evidence>
<feature type="transmembrane region" description="Helical" evidence="6">
    <location>
        <begin position="81"/>
        <end position="105"/>
    </location>
</feature>
<dbReference type="PANTHER" id="PTHR34820:SF4">
    <property type="entry name" value="INNER MEMBRANE PROTEIN YEBZ"/>
    <property type="match status" value="1"/>
</dbReference>
<sequence>MWVWVAIAGLAAVVVVTVAVAVIGTSGHALLGDTDPGPFVRFGAGLVRVLADASGAVCTGALVFAALLVPSRRDGILRVGGYAAVRTAGWSAVLWLVTSAAMIVLDTADASGKPLSEMDASGVAGQFEALETPKAWAVTAVLALVVVIGCRVALSWRSVVGLAVVAAVGLLPPVVAGHVSVGNGHDLATNAAIGHVVAAAVWSGTLVVLVAHVRRGTEYAELACRRYRTVALVCWVVLAFTGVVQGLVLVPLSDVLSTRYGLMSLGKVVLLGLLGVVGVWARRRAVMSKPSPWRLAGVDILLLGVTFGVSVAMVRQPPPAFVSTEQSALDALIGYDILTPPGFWQLLTAWRFDLVLGTAAIVLAVGYLAGIRALRRRGDAWPRGRTVSWLLGCLVLLLTTSSGVGRYAPGAFSIHMVTHMLLNMLIPALLVLGAPATLALRVLPPGPREWLMSLLHSRVAREVTHPLVACVLLVGSYYALYMTDLFASALRYHWAHVLMNIHFLGTGYVFYWVVIGIDPGPRRLPHLGRLGTLFAVMPFHAFFGVILMSSQNVIAENFYRSLSLPWSGDLLADQRLGGGIAWASGELPVLVVVIALLVQWSRADERAARRHDRSPGSDDELAAYNAMLAKLAESRRQ</sequence>
<dbReference type="PANTHER" id="PTHR34820">
    <property type="entry name" value="INNER MEMBRANE PROTEIN YEBZ"/>
    <property type="match status" value="1"/>
</dbReference>
<dbReference type="InterPro" id="IPR019108">
    <property type="entry name" value="Caa3_assmbl_CtaG-rel"/>
</dbReference>
<dbReference type="GO" id="GO:0006825">
    <property type="term" value="P:copper ion transport"/>
    <property type="evidence" value="ECO:0007669"/>
    <property type="project" value="InterPro"/>
</dbReference>
<feature type="transmembrane region" description="Helical" evidence="6">
    <location>
        <begin position="230"/>
        <end position="250"/>
    </location>
</feature>
<keyword evidence="3 6" id="KW-0812">Transmembrane</keyword>
<feature type="transmembrane region" description="Helical" evidence="6">
    <location>
        <begin position="580"/>
        <end position="600"/>
    </location>
</feature>
<evidence type="ECO:0000313" key="8">
    <source>
        <dbReference type="EMBL" id="TCO47414.1"/>
    </source>
</evidence>
<comment type="caution">
    <text evidence="8">The sequence shown here is derived from an EMBL/GenBank/DDBJ whole genome shotgun (WGS) entry which is preliminary data.</text>
</comment>
<feature type="transmembrane region" description="Helical" evidence="6">
    <location>
        <begin position="187"/>
        <end position="210"/>
    </location>
</feature>
<accession>A0A4R2IQD4</accession>
<name>A0A4R2IQD4_9PSEU</name>
<feature type="transmembrane region" description="Helical" evidence="6">
    <location>
        <begin position="493"/>
        <end position="515"/>
    </location>
</feature>
<protein>
    <submittedName>
        <fullName evidence="8">Putative copper resistance protein D</fullName>
    </submittedName>
</protein>
<dbReference type="GO" id="GO:0005886">
    <property type="term" value="C:plasma membrane"/>
    <property type="evidence" value="ECO:0007669"/>
    <property type="project" value="UniProtKB-SubCell"/>
</dbReference>
<evidence type="ECO:0000256" key="2">
    <source>
        <dbReference type="ARBA" id="ARBA00022475"/>
    </source>
</evidence>
<keyword evidence="2" id="KW-1003">Cell membrane</keyword>
<dbReference type="Pfam" id="PF05425">
    <property type="entry name" value="CopD"/>
    <property type="match status" value="1"/>
</dbReference>
<feature type="transmembrane region" description="Helical" evidence="6">
    <location>
        <begin position="135"/>
        <end position="154"/>
    </location>
</feature>
<dbReference type="InterPro" id="IPR032694">
    <property type="entry name" value="CopC/D"/>
</dbReference>
<feature type="transmembrane region" description="Helical" evidence="6">
    <location>
        <begin position="262"/>
        <end position="281"/>
    </location>
</feature>
<evidence type="ECO:0000313" key="9">
    <source>
        <dbReference type="Proteomes" id="UP000295680"/>
    </source>
</evidence>
<feature type="transmembrane region" description="Helical" evidence="6">
    <location>
        <begin position="45"/>
        <end position="69"/>
    </location>
</feature>
<comment type="subcellular location">
    <subcellularLocation>
        <location evidence="1">Cell membrane</location>
        <topology evidence="1">Multi-pass membrane protein</topology>
    </subcellularLocation>
</comment>
<dbReference type="InterPro" id="IPR008457">
    <property type="entry name" value="Cu-R_CopD_dom"/>
</dbReference>
<feature type="transmembrane region" description="Helical" evidence="6">
    <location>
        <begin position="420"/>
        <end position="443"/>
    </location>
</feature>
<proteinExistence type="predicted"/>
<organism evidence="8 9">
    <name type="scientific">Actinocrispum wychmicini</name>
    <dbReference type="NCBI Taxonomy" id="1213861"/>
    <lineage>
        <taxon>Bacteria</taxon>
        <taxon>Bacillati</taxon>
        <taxon>Actinomycetota</taxon>
        <taxon>Actinomycetes</taxon>
        <taxon>Pseudonocardiales</taxon>
        <taxon>Pseudonocardiaceae</taxon>
        <taxon>Actinocrispum</taxon>
    </lineage>
</organism>
<dbReference type="Pfam" id="PF09678">
    <property type="entry name" value="Caa3_CtaG"/>
    <property type="match status" value="1"/>
</dbReference>
<evidence type="ECO:0000256" key="5">
    <source>
        <dbReference type="ARBA" id="ARBA00023136"/>
    </source>
</evidence>
<dbReference type="AlphaFoldDB" id="A0A4R2IQD4"/>
<keyword evidence="4 6" id="KW-1133">Transmembrane helix</keyword>
<evidence type="ECO:0000256" key="1">
    <source>
        <dbReference type="ARBA" id="ARBA00004651"/>
    </source>
</evidence>
<feature type="transmembrane region" description="Helical" evidence="6">
    <location>
        <begin position="386"/>
        <end position="408"/>
    </location>
</feature>
<feature type="transmembrane region" description="Helical" evidence="6">
    <location>
        <begin position="293"/>
        <end position="314"/>
    </location>
</feature>
<dbReference type="OrthoDB" id="5241646at2"/>
<evidence type="ECO:0000256" key="6">
    <source>
        <dbReference type="SAM" id="Phobius"/>
    </source>
</evidence>